<dbReference type="RefSeq" id="WP_345253132.1">
    <property type="nucleotide sequence ID" value="NZ_BAABGY010000002.1"/>
</dbReference>
<feature type="repeat" description="TPR" evidence="1">
    <location>
        <begin position="210"/>
        <end position="243"/>
    </location>
</feature>
<name>A0ABP8G9Q3_9BACT</name>
<dbReference type="SUPFAM" id="SSF48452">
    <property type="entry name" value="TPR-like"/>
    <property type="match status" value="1"/>
</dbReference>
<reference evidence="3" key="1">
    <citation type="journal article" date="2019" name="Int. J. Syst. Evol. Microbiol.">
        <title>The Global Catalogue of Microorganisms (GCM) 10K type strain sequencing project: providing services to taxonomists for standard genome sequencing and annotation.</title>
        <authorList>
            <consortium name="The Broad Institute Genomics Platform"/>
            <consortium name="The Broad Institute Genome Sequencing Center for Infectious Disease"/>
            <person name="Wu L."/>
            <person name="Ma J."/>
        </authorList>
    </citation>
    <scope>NUCLEOTIDE SEQUENCE [LARGE SCALE GENOMIC DNA]</scope>
    <source>
        <strain evidence="3">JCM 17919</strain>
    </source>
</reference>
<evidence type="ECO:0000256" key="1">
    <source>
        <dbReference type="PROSITE-ProRule" id="PRU00339"/>
    </source>
</evidence>
<keyword evidence="1" id="KW-0802">TPR repeat</keyword>
<gene>
    <name evidence="2" type="ORF">GCM10023184_05220</name>
</gene>
<evidence type="ECO:0008006" key="4">
    <source>
        <dbReference type="Google" id="ProtNLM"/>
    </source>
</evidence>
<evidence type="ECO:0000313" key="2">
    <source>
        <dbReference type="EMBL" id="GAA4320155.1"/>
    </source>
</evidence>
<dbReference type="InterPro" id="IPR019734">
    <property type="entry name" value="TPR_rpt"/>
</dbReference>
<dbReference type="EMBL" id="BAABGY010000002">
    <property type="protein sequence ID" value="GAA4320155.1"/>
    <property type="molecule type" value="Genomic_DNA"/>
</dbReference>
<accession>A0ABP8G9Q3</accession>
<dbReference type="Proteomes" id="UP001501725">
    <property type="component" value="Unassembled WGS sequence"/>
</dbReference>
<proteinExistence type="predicted"/>
<dbReference type="PROSITE" id="PS50005">
    <property type="entry name" value="TPR"/>
    <property type="match status" value="1"/>
</dbReference>
<organism evidence="2 3">
    <name type="scientific">Flaviaesturariibacter amylovorans</name>
    <dbReference type="NCBI Taxonomy" id="1084520"/>
    <lineage>
        <taxon>Bacteria</taxon>
        <taxon>Pseudomonadati</taxon>
        <taxon>Bacteroidota</taxon>
        <taxon>Chitinophagia</taxon>
        <taxon>Chitinophagales</taxon>
        <taxon>Chitinophagaceae</taxon>
        <taxon>Flaviaestuariibacter</taxon>
    </lineage>
</organism>
<evidence type="ECO:0000313" key="3">
    <source>
        <dbReference type="Proteomes" id="UP001501725"/>
    </source>
</evidence>
<dbReference type="Gene3D" id="1.25.40.10">
    <property type="entry name" value="Tetratricopeptide repeat domain"/>
    <property type="match status" value="1"/>
</dbReference>
<dbReference type="InterPro" id="IPR011990">
    <property type="entry name" value="TPR-like_helical_dom_sf"/>
</dbReference>
<protein>
    <recommendedName>
        <fullName evidence="4">Tetratricopeptide repeat protein</fullName>
    </recommendedName>
</protein>
<sequence length="292" mass="32721">MKKTQWTVLGIVALLTTGLYLLTQAQIFGDKAPKTTSESTVHGPNDGHDHAAEAGTVTTDTVLARSLRRLNDRQRTRLSLLQNSISRGDIQEQKLHQFHQLSAFWRDSARLFEPFAWYTAEAARLENSEKSLTFAARLFLDNLRQEEDPALKQWKASQAKDLFERSLTRNPSNDSAQVGLGATYLYGGLASPMEGITKIRAVADRDSTFAYAQQVLGEASLLSNQPDRAVERFQRVARLQPGNLQVLLLLADIEERRGNKAVAKGWYGKTLPLIDNQGLRKEVEKRMAELSK</sequence>
<keyword evidence="3" id="KW-1185">Reference proteome</keyword>
<comment type="caution">
    <text evidence="2">The sequence shown here is derived from an EMBL/GenBank/DDBJ whole genome shotgun (WGS) entry which is preliminary data.</text>
</comment>